<evidence type="ECO:0008006" key="3">
    <source>
        <dbReference type="Google" id="ProtNLM"/>
    </source>
</evidence>
<evidence type="ECO:0000313" key="1">
    <source>
        <dbReference type="EMBL" id="ARU01702.1"/>
    </source>
</evidence>
<dbReference type="Proteomes" id="UP000195273">
    <property type="component" value="Chromosome"/>
</dbReference>
<protein>
    <recommendedName>
        <fullName evidence="3">LicD family protein</fullName>
    </recommendedName>
</protein>
<dbReference type="KEGG" id="lvs:LOKVESSMR4R_02398"/>
<gene>
    <name evidence="1" type="ORF">LOKVESSMR4R_02398</name>
</gene>
<dbReference type="PANTHER" id="PTHR43404:SF1">
    <property type="entry name" value="MNN4P"/>
    <property type="match status" value="1"/>
</dbReference>
<sequence>MKRGNDIAFIKHAYDMKPLDDGIASAYATALWGQDECHTARQIFLDCCEIIQNKEFLQTEPSPKRVSFNPEDAVIALIDLKKVLEPISGNYWLDFGTLLGFIREGGPLKHDKDADIGVSGNIDRTALTQLIKNSIIFDLHPKSSLDEQKIHYSFSIVHKKLGILIDIFFYNQNRDGSFACGFWKHPVPVTWSFDNIPRLGKITVDGNDFPVPDDPSKHLEKIYGPNWMVPDKLFDTVLSAHNLCRSSLETSTLFGLQRLINSVRTGRIEKAIYYLDVIQGFDANLPLKELKLRLQKEL</sequence>
<keyword evidence="2" id="KW-1185">Reference proteome</keyword>
<organism evidence="1 2">
    <name type="scientific">Yoonia vestfoldensis</name>
    <dbReference type="NCBI Taxonomy" id="245188"/>
    <lineage>
        <taxon>Bacteria</taxon>
        <taxon>Pseudomonadati</taxon>
        <taxon>Pseudomonadota</taxon>
        <taxon>Alphaproteobacteria</taxon>
        <taxon>Rhodobacterales</taxon>
        <taxon>Paracoccaceae</taxon>
        <taxon>Yoonia</taxon>
    </lineage>
</organism>
<dbReference type="AlphaFoldDB" id="A0A1Y0EEJ9"/>
<accession>A0A1Y0EEJ9</accession>
<dbReference type="EMBL" id="CP021431">
    <property type="protein sequence ID" value="ARU01702.1"/>
    <property type="molecule type" value="Genomic_DNA"/>
</dbReference>
<dbReference type="InterPro" id="IPR052942">
    <property type="entry name" value="LPS_cholinephosphotransferase"/>
</dbReference>
<evidence type="ECO:0000313" key="2">
    <source>
        <dbReference type="Proteomes" id="UP000195273"/>
    </source>
</evidence>
<dbReference type="PANTHER" id="PTHR43404">
    <property type="entry name" value="LIPOPOLYSACCHARIDE CHOLINEPHOSPHOTRANSFERASE LICD"/>
    <property type="match status" value="1"/>
</dbReference>
<name>A0A1Y0EEJ9_9RHOB</name>
<proteinExistence type="predicted"/>
<reference evidence="1 2" key="1">
    <citation type="submission" date="2017-05" db="EMBL/GenBank/DDBJ databases">
        <title>Genome Sequence of Loktanella vestfoldensis Strain SMR4r Isolated from a Culture of the Diatom Skeletonema marinoi.</title>
        <authorList>
            <person name="Topel M."/>
            <person name="Pinder M.I.M."/>
            <person name="Johansson O.N."/>
            <person name="Kourtchenko O."/>
            <person name="Godhe A."/>
            <person name="Clarke A.K."/>
        </authorList>
    </citation>
    <scope>NUCLEOTIDE SEQUENCE [LARGE SCALE GENOMIC DNA]</scope>
    <source>
        <strain evidence="1 2">SMR4r</strain>
    </source>
</reference>